<dbReference type="STRING" id="4536.A0A0E0I3A3"/>
<feature type="compositionally biased region" description="Pro residues" evidence="1">
    <location>
        <begin position="52"/>
        <end position="74"/>
    </location>
</feature>
<keyword evidence="4" id="KW-1185">Reference proteome</keyword>
<dbReference type="Proteomes" id="UP000006591">
    <property type="component" value="Chromosome 7"/>
</dbReference>
<dbReference type="AlphaFoldDB" id="A0A0E0I3A3"/>
<evidence type="ECO:0000313" key="4">
    <source>
        <dbReference type="Proteomes" id="UP000006591"/>
    </source>
</evidence>
<reference evidence="3" key="2">
    <citation type="submission" date="2018-04" db="EMBL/GenBank/DDBJ databases">
        <title>OnivRS2 (Oryza nivara Reference Sequence Version 2).</title>
        <authorList>
            <person name="Zhang J."/>
            <person name="Kudrna D."/>
            <person name="Lee S."/>
            <person name="Talag J."/>
            <person name="Rajasekar S."/>
            <person name="Welchert J."/>
            <person name="Hsing Y.-I."/>
            <person name="Wing R.A."/>
        </authorList>
    </citation>
    <scope>NUCLEOTIDE SEQUENCE [LARGE SCALE GENOMIC DNA]</scope>
    <source>
        <strain evidence="3">SL10</strain>
    </source>
</reference>
<accession>A0A0E0I3A3</accession>
<reference evidence="3" key="1">
    <citation type="submission" date="2015-04" db="UniProtKB">
        <authorList>
            <consortium name="EnsemblPlants"/>
        </authorList>
    </citation>
    <scope>IDENTIFICATION</scope>
    <source>
        <strain evidence="3">SL10</strain>
    </source>
</reference>
<organism evidence="3">
    <name type="scientific">Oryza nivara</name>
    <name type="common">Indian wild rice</name>
    <name type="synonym">Oryza sativa f. spontanea</name>
    <dbReference type="NCBI Taxonomy" id="4536"/>
    <lineage>
        <taxon>Eukaryota</taxon>
        <taxon>Viridiplantae</taxon>
        <taxon>Streptophyta</taxon>
        <taxon>Embryophyta</taxon>
        <taxon>Tracheophyta</taxon>
        <taxon>Spermatophyta</taxon>
        <taxon>Magnoliopsida</taxon>
        <taxon>Liliopsida</taxon>
        <taxon>Poales</taxon>
        <taxon>Poaceae</taxon>
        <taxon>BOP clade</taxon>
        <taxon>Oryzoideae</taxon>
        <taxon>Oryzeae</taxon>
        <taxon>Oryzinae</taxon>
        <taxon>Oryza</taxon>
    </lineage>
</organism>
<evidence type="ECO:0000313" key="3">
    <source>
        <dbReference type="EnsemblPlants" id="ONIVA07G19740.1"/>
    </source>
</evidence>
<evidence type="ECO:0000256" key="1">
    <source>
        <dbReference type="SAM" id="MobiDB-lite"/>
    </source>
</evidence>
<keyword evidence="2" id="KW-0732">Signal</keyword>
<name>A0A0E0I3A3_ORYNI</name>
<evidence type="ECO:0000256" key="2">
    <source>
        <dbReference type="SAM" id="SignalP"/>
    </source>
</evidence>
<feature type="signal peptide" evidence="2">
    <location>
        <begin position="1"/>
        <end position="32"/>
    </location>
</feature>
<dbReference type="eggNOG" id="ENOG502S0GR">
    <property type="taxonomic scope" value="Eukaryota"/>
</dbReference>
<sequence length="94" mass="9961">MDLAMAARKIAMPTSSLLLLLLAAALLLTGDAARILQEAAWPPYDYPKPDDQPPPLLPTPDVVPNPNQPAPLQPTPVTQSSDSIAPLQIVTVES</sequence>
<feature type="chain" id="PRO_5002362297" evidence="2">
    <location>
        <begin position="33"/>
        <end position="94"/>
    </location>
</feature>
<protein>
    <submittedName>
        <fullName evidence="3">Uncharacterized protein</fullName>
    </submittedName>
</protein>
<dbReference type="HOGENOM" id="CLU_185584_0_0_1"/>
<dbReference type="Gramene" id="ONIVA07G19740.1">
    <property type="protein sequence ID" value="ONIVA07G19740.1"/>
    <property type="gene ID" value="ONIVA07G19740"/>
</dbReference>
<feature type="region of interest" description="Disordered" evidence="1">
    <location>
        <begin position="42"/>
        <end position="85"/>
    </location>
</feature>
<dbReference type="EnsemblPlants" id="ONIVA07G19740.1">
    <property type="protein sequence ID" value="ONIVA07G19740.1"/>
    <property type="gene ID" value="ONIVA07G19740"/>
</dbReference>
<proteinExistence type="predicted"/>